<keyword evidence="1" id="KW-0812">Transmembrane</keyword>
<dbReference type="AlphaFoldDB" id="A0A1G6CJJ6"/>
<name>A0A1G6CJJ6_9STRE</name>
<dbReference type="Proteomes" id="UP000182508">
    <property type="component" value="Unassembled WGS sequence"/>
</dbReference>
<reference evidence="2 3" key="1">
    <citation type="submission" date="2016-10" db="EMBL/GenBank/DDBJ databases">
        <authorList>
            <person name="de Groot N.N."/>
        </authorList>
    </citation>
    <scope>NUCLEOTIDE SEQUENCE [LARGE SCALE GENOMIC DNA]</scope>
    <source>
        <strain evidence="2 3">A-4</strain>
    </source>
</reference>
<sequence>MKTIKSMANIILTIAAALLVLQVLLALMVNFLPTFLLTNSQNLGVKISGQAGLVNVLVLLIRNGLWVFGLAHLKTFIKTFQVSDLMTEAFASFIKKAGLFVLTTEVFSSYLATLQAPAGTYLLSLKYGVTLILLGFACDYSGRYLAKHGFSL</sequence>
<evidence type="ECO:0000313" key="3">
    <source>
        <dbReference type="Proteomes" id="UP000182508"/>
    </source>
</evidence>
<dbReference type="RefSeq" id="WP_074486311.1">
    <property type="nucleotide sequence ID" value="NZ_FMXP01000023.1"/>
</dbReference>
<evidence type="ECO:0000256" key="1">
    <source>
        <dbReference type="SAM" id="Phobius"/>
    </source>
</evidence>
<feature type="transmembrane region" description="Helical" evidence="1">
    <location>
        <begin position="50"/>
        <end position="73"/>
    </location>
</feature>
<keyword evidence="3" id="KW-1185">Reference proteome</keyword>
<dbReference type="EMBL" id="FMXP01000023">
    <property type="protein sequence ID" value="SDB33059.1"/>
    <property type="molecule type" value="Genomic_DNA"/>
</dbReference>
<accession>A0A1G6CJJ6</accession>
<keyword evidence="1" id="KW-0472">Membrane</keyword>
<keyword evidence="1" id="KW-1133">Transmembrane helix</keyword>
<feature type="transmembrane region" description="Helical" evidence="1">
    <location>
        <begin position="93"/>
        <end position="112"/>
    </location>
</feature>
<feature type="transmembrane region" description="Helical" evidence="1">
    <location>
        <begin position="118"/>
        <end position="138"/>
    </location>
</feature>
<gene>
    <name evidence="2" type="ORF">SAMN02910293_01632</name>
</gene>
<organism evidence="2 3">
    <name type="scientific">Streptococcus henryi</name>
    <dbReference type="NCBI Taxonomy" id="439219"/>
    <lineage>
        <taxon>Bacteria</taxon>
        <taxon>Bacillati</taxon>
        <taxon>Bacillota</taxon>
        <taxon>Bacilli</taxon>
        <taxon>Lactobacillales</taxon>
        <taxon>Streptococcaceae</taxon>
        <taxon>Streptococcus</taxon>
    </lineage>
</organism>
<proteinExistence type="predicted"/>
<protein>
    <submittedName>
        <fullName evidence="2">Uncharacterized protein</fullName>
    </submittedName>
</protein>
<dbReference type="STRING" id="439219.SAMN02910293_01632"/>
<evidence type="ECO:0000313" key="2">
    <source>
        <dbReference type="EMBL" id="SDB33059.1"/>
    </source>
</evidence>